<dbReference type="Gene3D" id="3.80.10.10">
    <property type="entry name" value="Ribonuclease Inhibitor"/>
    <property type="match status" value="1"/>
</dbReference>
<dbReference type="InterPro" id="IPR006553">
    <property type="entry name" value="Leu-rich_rpt_Cys-con_subtyp"/>
</dbReference>
<dbReference type="EMBL" id="JAAAJB010000097">
    <property type="protein sequence ID" value="KAG0266269.1"/>
    <property type="molecule type" value="Genomic_DNA"/>
</dbReference>
<dbReference type="Pfam" id="PF13516">
    <property type="entry name" value="LRR_6"/>
    <property type="match status" value="1"/>
</dbReference>
<dbReference type="InterPro" id="IPR032675">
    <property type="entry name" value="LRR_dom_sf"/>
</dbReference>
<dbReference type="SUPFAM" id="SSF81383">
    <property type="entry name" value="F-box domain"/>
    <property type="match status" value="1"/>
</dbReference>
<feature type="compositionally biased region" description="Acidic residues" evidence="1">
    <location>
        <begin position="405"/>
        <end position="414"/>
    </location>
</feature>
<evidence type="ECO:0000313" key="4">
    <source>
        <dbReference type="Proteomes" id="UP000807716"/>
    </source>
</evidence>
<organism evidence="3 4">
    <name type="scientific">Actinomortierella ambigua</name>
    <dbReference type="NCBI Taxonomy" id="1343610"/>
    <lineage>
        <taxon>Eukaryota</taxon>
        <taxon>Fungi</taxon>
        <taxon>Fungi incertae sedis</taxon>
        <taxon>Mucoromycota</taxon>
        <taxon>Mortierellomycotina</taxon>
        <taxon>Mortierellomycetes</taxon>
        <taxon>Mortierellales</taxon>
        <taxon>Mortierellaceae</taxon>
        <taxon>Actinomortierella</taxon>
    </lineage>
</organism>
<dbReference type="InterPro" id="IPR036047">
    <property type="entry name" value="F-box-like_dom_sf"/>
</dbReference>
<proteinExistence type="predicted"/>
<keyword evidence="4" id="KW-1185">Reference proteome</keyword>
<evidence type="ECO:0000313" key="3">
    <source>
        <dbReference type="EMBL" id="KAG0266269.1"/>
    </source>
</evidence>
<feature type="region of interest" description="Disordered" evidence="1">
    <location>
        <begin position="372"/>
        <end position="421"/>
    </location>
</feature>
<name>A0A9P6UAI1_9FUNG</name>
<accession>A0A9P6UAI1</accession>
<protein>
    <recommendedName>
        <fullName evidence="2">F-box domain-containing protein</fullName>
    </recommendedName>
</protein>
<evidence type="ECO:0000259" key="2">
    <source>
        <dbReference type="Pfam" id="PF12937"/>
    </source>
</evidence>
<dbReference type="PANTHER" id="PTHR13318:SF95">
    <property type="entry name" value="F-BOX PROTEIN YLR352W"/>
    <property type="match status" value="1"/>
</dbReference>
<dbReference type="OrthoDB" id="421226at2759"/>
<feature type="domain" description="F-box" evidence="2">
    <location>
        <begin position="16"/>
        <end position="53"/>
    </location>
</feature>
<dbReference type="Proteomes" id="UP000807716">
    <property type="component" value="Unassembled WGS sequence"/>
</dbReference>
<dbReference type="SUPFAM" id="SSF52047">
    <property type="entry name" value="RNI-like"/>
    <property type="match status" value="1"/>
</dbReference>
<dbReference type="AlphaFoldDB" id="A0A9P6UAI1"/>
<dbReference type="InterPro" id="IPR001611">
    <property type="entry name" value="Leu-rich_rpt"/>
</dbReference>
<dbReference type="SMART" id="SM00367">
    <property type="entry name" value="LRR_CC"/>
    <property type="match status" value="4"/>
</dbReference>
<sequence length="521" mass="59652">MSRTSQPKQSPLNIQELLSAILLVTDRPTLLSCSLVSKAWYIPAMNALWRHVYWKPLLEEGEAYFLEGLAKYGRHTIELQDNTMADMSLIAEHCPHLKCLRLSITTPDDSSLANLLARAPRISSLHLFCCRQLSSESIWSMARLTHLRVLDLRNLLHVDEDGLMAVLRNCPKLRQLCLEDVNLVGMTLQGLRQSGIRLELETLSLMRSNPRGEMIANFLRCSPELSSLSLARNYGVGLPEMVLHEVHDSLIHMTFLNLESCKLIDNTSIMMLFVSCPLLARVNVMGTAIEDSGLEQLANSCLALERLNIGYCHEITDAGARYVLDHCRRLKFLDLSGHLGLTARIFFGARWQCTGLESLVLADIDMSWPEHHDFQEEEKEEEEEEEEGEEEEGYETAVAVKRKEEEEEEDEEIDGGTHQERDANHAAMFGQLSQLRHLKNLAIGGAKMSIRLSDGLDKLGELPCLESWQVRQLEGTLGEDEIRWLIEAWPLTLKRVQYDRDTWPKTWMRYYRRRRPRLLFS</sequence>
<evidence type="ECO:0000256" key="1">
    <source>
        <dbReference type="SAM" id="MobiDB-lite"/>
    </source>
</evidence>
<dbReference type="InterPro" id="IPR001810">
    <property type="entry name" value="F-box_dom"/>
</dbReference>
<reference evidence="3" key="1">
    <citation type="journal article" date="2020" name="Fungal Divers.">
        <title>Resolving the Mortierellaceae phylogeny through synthesis of multi-gene phylogenetics and phylogenomics.</title>
        <authorList>
            <person name="Vandepol N."/>
            <person name="Liber J."/>
            <person name="Desiro A."/>
            <person name="Na H."/>
            <person name="Kennedy M."/>
            <person name="Barry K."/>
            <person name="Grigoriev I.V."/>
            <person name="Miller A.N."/>
            <person name="O'Donnell K."/>
            <person name="Stajich J.E."/>
            <person name="Bonito G."/>
        </authorList>
    </citation>
    <scope>NUCLEOTIDE SEQUENCE</scope>
    <source>
        <strain evidence="3">BC1065</strain>
    </source>
</reference>
<feature type="compositionally biased region" description="Acidic residues" evidence="1">
    <location>
        <begin position="375"/>
        <end position="394"/>
    </location>
</feature>
<comment type="caution">
    <text evidence="3">The sequence shown here is derived from an EMBL/GenBank/DDBJ whole genome shotgun (WGS) entry which is preliminary data.</text>
</comment>
<dbReference type="GO" id="GO:0031146">
    <property type="term" value="P:SCF-dependent proteasomal ubiquitin-dependent protein catabolic process"/>
    <property type="evidence" value="ECO:0007669"/>
    <property type="project" value="TreeGrafter"/>
</dbReference>
<dbReference type="PANTHER" id="PTHR13318">
    <property type="entry name" value="PARTNER OF PAIRED, ISOFORM B-RELATED"/>
    <property type="match status" value="1"/>
</dbReference>
<gene>
    <name evidence="3" type="ORF">DFQ27_009896</name>
</gene>
<dbReference type="GO" id="GO:0019005">
    <property type="term" value="C:SCF ubiquitin ligase complex"/>
    <property type="evidence" value="ECO:0007669"/>
    <property type="project" value="TreeGrafter"/>
</dbReference>
<dbReference type="Pfam" id="PF12937">
    <property type="entry name" value="F-box-like"/>
    <property type="match status" value="1"/>
</dbReference>